<organism evidence="1 2">
    <name type="scientific">Virgisporangium ochraceum</name>
    <dbReference type="NCBI Taxonomy" id="65505"/>
    <lineage>
        <taxon>Bacteria</taxon>
        <taxon>Bacillati</taxon>
        <taxon>Actinomycetota</taxon>
        <taxon>Actinomycetes</taxon>
        <taxon>Micromonosporales</taxon>
        <taxon>Micromonosporaceae</taxon>
        <taxon>Virgisporangium</taxon>
    </lineage>
</organism>
<sequence length="161" mass="17942">MTMGYDTVFVTAAPVHVGIRGMLDDLHREWPDMVVAIGESGTFTRWAMARGVVPTGAGEVLVARDEGMEQRWDRDGWILMERDEGPFAVFYQPAPIPSVDIQFNDDPYGRGFTFEPYGATMLTAGLFLVTVVTPDRDSPFTRQVLLRLQRALTSQADPGCR</sequence>
<dbReference type="Proteomes" id="UP000635606">
    <property type="component" value="Unassembled WGS sequence"/>
</dbReference>
<keyword evidence="2" id="KW-1185">Reference proteome</keyword>
<dbReference type="AlphaFoldDB" id="A0A8J3ZWD1"/>
<protein>
    <submittedName>
        <fullName evidence="1">Uncharacterized protein</fullName>
    </submittedName>
</protein>
<comment type="caution">
    <text evidence="1">The sequence shown here is derived from an EMBL/GenBank/DDBJ whole genome shotgun (WGS) entry which is preliminary data.</text>
</comment>
<evidence type="ECO:0000313" key="2">
    <source>
        <dbReference type="Proteomes" id="UP000635606"/>
    </source>
</evidence>
<name>A0A8J3ZWD1_9ACTN</name>
<proteinExistence type="predicted"/>
<accession>A0A8J3ZWD1</accession>
<dbReference type="EMBL" id="BOPH01000088">
    <property type="protein sequence ID" value="GIJ71357.1"/>
    <property type="molecule type" value="Genomic_DNA"/>
</dbReference>
<reference evidence="1" key="1">
    <citation type="submission" date="2021-01" db="EMBL/GenBank/DDBJ databases">
        <title>Whole genome shotgun sequence of Virgisporangium ochraceum NBRC 16418.</title>
        <authorList>
            <person name="Komaki H."/>
            <person name="Tamura T."/>
        </authorList>
    </citation>
    <scope>NUCLEOTIDE SEQUENCE</scope>
    <source>
        <strain evidence="1">NBRC 16418</strain>
    </source>
</reference>
<evidence type="ECO:0000313" key="1">
    <source>
        <dbReference type="EMBL" id="GIJ71357.1"/>
    </source>
</evidence>
<gene>
    <name evidence="1" type="ORF">Voc01_062740</name>
</gene>